<protein>
    <submittedName>
        <fullName evidence="2">Uncharacterized protein</fullName>
    </submittedName>
</protein>
<dbReference type="EMBL" id="AP014862">
    <property type="protein sequence ID" value="BAU76665.1"/>
    <property type="molecule type" value="Genomic_DNA"/>
</dbReference>
<dbReference type="AlphaFoldDB" id="A0AAD1C4Q8"/>
<name>A0AAD1C4Q8_METFU</name>
<keyword evidence="3" id="KW-1185">Reference proteome</keyword>
<dbReference type="RefSeq" id="WP_003451959.1">
    <property type="nucleotide sequence ID" value="NZ_AJMR01000147.1"/>
</dbReference>
<organism evidence="2 3">
    <name type="scientific">Metapseudomonas furukawaii</name>
    <name type="common">Pseudomonas furukawaii</name>
    <dbReference type="NCBI Taxonomy" id="1149133"/>
    <lineage>
        <taxon>Bacteria</taxon>
        <taxon>Pseudomonadati</taxon>
        <taxon>Pseudomonadota</taxon>
        <taxon>Gammaproteobacteria</taxon>
        <taxon>Pseudomonadales</taxon>
        <taxon>Pseudomonadaceae</taxon>
        <taxon>Metapseudomonas</taxon>
    </lineage>
</organism>
<proteinExistence type="predicted"/>
<reference evidence="3" key="1">
    <citation type="submission" date="2015-05" db="EMBL/GenBank/DDBJ databases">
        <title>Draft genome sequencing of a biphenyl-degrading bacterium, Pseudomonas balearica KF707 (=NBRC110670).</title>
        <authorList>
            <person name="Kimura N."/>
            <person name="Hirose J."/>
            <person name="Watanabe T."/>
            <person name="Suenaga H."/>
            <person name="Fujihara H."/>
            <person name="Noguchi M."/>
            <person name="Hashimoto M."/>
            <person name="Shimodaira J."/>
            <person name="Tsuchikane K."/>
            <person name="Hosoyama A."/>
            <person name="Yamazoe A."/>
            <person name="Fujita N."/>
            <person name="Furukawa K."/>
        </authorList>
    </citation>
    <scope>NUCLEOTIDE SEQUENCE [LARGE SCALE GENOMIC DNA]</scope>
    <source>
        <strain evidence="3">DSM 10086 / NBRC 110670 / KF707</strain>
    </source>
</reference>
<evidence type="ECO:0000313" key="2">
    <source>
        <dbReference type="EMBL" id="BAU76665.1"/>
    </source>
</evidence>
<reference evidence="2 3" key="2">
    <citation type="journal article" date="2017" name="Int. J. Syst. Evol. Microbiol.">
        <title>Pseudomonas furukawaii sp. nov., a polychlorinated biphenyl-degrading bacterium isolated from biphenyl-contaminated soil in Japan.</title>
        <authorList>
            <person name="Kimura N."/>
            <person name="Watanabe T."/>
            <person name="Suenaga H."/>
            <person name="Fujihara H."/>
            <person name="Futagami T."/>
            <person name="Goto M."/>
            <person name="Hanada S."/>
            <person name="Hirose J."/>
        </authorList>
    </citation>
    <scope>NUCLEOTIDE SEQUENCE [LARGE SCALE GENOMIC DNA]</scope>
    <source>
        <strain evidence="3">DSM 10086 / NBRC 110670 / KF707</strain>
    </source>
</reference>
<gene>
    <name evidence="2" type="ORF">KF707C_49770</name>
</gene>
<dbReference type="Proteomes" id="UP000218554">
    <property type="component" value="Chromosome"/>
</dbReference>
<evidence type="ECO:0000256" key="1">
    <source>
        <dbReference type="SAM" id="MobiDB-lite"/>
    </source>
</evidence>
<accession>A0AAD1C4Q8</accession>
<dbReference type="KEGG" id="pfuw:KF707C_49770"/>
<evidence type="ECO:0000313" key="3">
    <source>
        <dbReference type="Proteomes" id="UP000218554"/>
    </source>
</evidence>
<feature type="region of interest" description="Disordered" evidence="1">
    <location>
        <begin position="44"/>
        <end position="67"/>
    </location>
</feature>
<sequence length="99" mass="10887">MLLAALLASASLQLSSQGPGQASLRLCFDRPDAPIRYELLVTTQGPAGRSRSRHQGTADRPCPVRNDLRLPASTQVDARLVWWLDGVEQAPVERRVIIE</sequence>